<dbReference type="AlphaFoldDB" id="A0AAD8E3J0"/>
<evidence type="ECO:0000313" key="2">
    <source>
        <dbReference type="EMBL" id="KAJ9575938.1"/>
    </source>
</evidence>
<keyword evidence="1" id="KW-1133">Transmembrane helix</keyword>
<evidence type="ECO:0000256" key="1">
    <source>
        <dbReference type="SAM" id="Phobius"/>
    </source>
</evidence>
<reference evidence="2" key="2">
    <citation type="submission" date="2023-05" db="EMBL/GenBank/DDBJ databases">
        <authorList>
            <person name="Fouks B."/>
        </authorList>
    </citation>
    <scope>NUCLEOTIDE SEQUENCE</scope>
    <source>
        <strain evidence="2">Stay&amp;Tobe</strain>
        <tissue evidence="2">Testes</tissue>
    </source>
</reference>
<dbReference type="EMBL" id="JASPKZ010009813">
    <property type="protein sequence ID" value="KAJ9575938.1"/>
    <property type="molecule type" value="Genomic_DNA"/>
</dbReference>
<feature type="non-terminal residue" evidence="2">
    <location>
        <position position="87"/>
    </location>
</feature>
<comment type="caution">
    <text evidence="2">The sequence shown here is derived from an EMBL/GenBank/DDBJ whole genome shotgun (WGS) entry which is preliminary data.</text>
</comment>
<gene>
    <name evidence="2" type="ORF">L9F63_007194</name>
</gene>
<keyword evidence="1" id="KW-0812">Transmembrane</keyword>
<proteinExistence type="predicted"/>
<evidence type="ECO:0000313" key="3">
    <source>
        <dbReference type="Proteomes" id="UP001233999"/>
    </source>
</evidence>
<name>A0AAD8E3J0_DIPPU</name>
<sequence>MECQKAARRLKHILRSAERLDVSPQELAALPGAKKLLAPRGGQDRSRVVHTVLPVLCTVVVFAFYCYCSLHSNNTSQQSIAGHYDDM</sequence>
<dbReference type="Proteomes" id="UP001233999">
    <property type="component" value="Unassembled WGS sequence"/>
</dbReference>
<keyword evidence="3" id="KW-1185">Reference proteome</keyword>
<feature type="transmembrane region" description="Helical" evidence="1">
    <location>
        <begin position="48"/>
        <end position="65"/>
    </location>
</feature>
<reference evidence="2" key="1">
    <citation type="journal article" date="2023" name="IScience">
        <title>Live-bearing cockroach genome reveals convergent evolutionary mechanisms linked to viviparity in insects and beyond.</title>
        <authorList>
            <person name="Fouks B."/>
            <person name="Harrison M.C."/>
            <person name="Mikhailova A.A."/>
            <person name="Marchal E."/>
            <person name="English S."/>
            <person name="Carruthers M."/>
            <person name="Jennings E.C."/>
            <person name="Chiamaka E.L."/>
            <person name="Frigard R.A."/>
            <person name="Pippel M."/>
            <person name="Attardo G.M."/>
            <person name="Benoit J.B."/>
            <person name="Bornberg-Bauer E."/>
            <person name="Tobe S.S."/>
        </authorList>
    </citation>
    <scope>NUCLEOTIDE SEQUENCE</scope>
    <source>
        <strain evidence="2">Stay&amp;Tobe</strain>
    </source>
</reference>
<organism evidence="2 3">
    <name type="scientific">Diploptera punctata</name>
    <name type="common">Pacific beetle cockroach</name>
    <dbReference type="NCBI Taxonomy" id="6984"/>
    <lineage>
        <taxon>Eukaryota</taxon>
        <taxon>Metazoa</taxon>
        <taxon>Ecdysozoa</taxon>
        <taxon>Arthropoda</taxon>
        <taxon>Hexapoda</taxon>
        <taxon>Insecta</taxon>
        <taxon>Pterygota</taxon>
        <taxon>Neoptera</taxon>
        <taxon>Polyneoptera</taxon>
        <taxon>Dictyoptera</taxon>
        <taxon>Blattodea</taxon>
        <taxon>Blaberoidea</taxon>
        <taxon>Blaberidae</taxon>
        <taxon>Diplopterinae</taxon>
        <taxon>Diploptera</taxon>
    </lineage>
</organism>
<protein>
    <submittedName>
        <fullName evidence="2">Uncharacterized protein</fullName>
    </submittedName>
</protein>
<keyword evidence="1" id="KW-0472">Membrane</keyword>
<accession>A0AAD8E3J0</accession>